<evidence type="ECO:0000259" key="5">
    <source>
        <dbReference type="Pfam" id="PF02837"/>
    </source>
</evidence>
<name>A0A1H6C5I8_9SPHI</name>
<dbReference type="Gene3D" id="2.60.120.260">
    <property type="entry name" value="Galactose-binding domain-like"/>
    <property type="match status" value="2"/>
</dbReference>
<keyword evidence="7" id="KW-1185">Reference proteome</keyword>
<feature type="domain" description="Glycosyl hydrolases family 2 sugar binding" evidence="5">
    <location>
        <begin position="994"/>
        <end position="1081"/>
    </location>
</feature>
<dbReference type="InterPro" id="IPR006104">
    <property type="entry name" value="Glyco_hydro_2_N"/>
</dbReference>
<dbReference type="Pfam" id="PF00754">
    <property type="entry name" value="F5_F8_type_C"/>
    <property type="match status" value="1"/>
</dbReference>
<protein>
    <submittedName>
        <fullName evidence="6">F5/8 type C domain-containing protein</fullName>
    </submittedName>
</protein>
<feature type="domain" description="F5/8 type C" evidence="4">
    <location>
        <begin position="202"/>
        <end position="286"/>
    </location>
</feature>
<accession>A0A1H6C5I8</accession>
<dbReference type="AlphaFoldDB" id="A0A1H6C5I8"/>
<reference evidence="7" key="1">
    <citation type="submission" date="2016-10" db="EMBL/GenBank/DDBJ databases">
        <authorList>
            <person name="Varghese N."/>
            <person name="Submissions S."/>
        </authorList>
    </citation>
    <scope>NUCLEOTIDE SEQUENCE [LARGE SCALE GENOMIC DNA]</scope>
    <source>
        <strain evidence="7">DSM 22361</strain>
    </source>
</reference>
<evidence type="ECO:0000256" key="3">
    <source>
        <dbReference type="ARBA" id="ARBA00022801"/>
    </source>
</evidence>
<dbReference type="PANTHER" id="PTHR43817:SF1">
    <property type="entry name" value="HYDROLASE, FAMILY 43, PUTATIVE (AFU_ORTHOLOGUE AFUA_3G01660)-RELATED"/>
    <property type="match status" value="1"/>
</dbReference>
<dbReference type="EMBL" id="FNUT01000013">
    <property type="protein sequence ID" value="SEG68192.1"/>
    <property type="molecule type" value="Genomic_DNA"/>
</dbReference>
<dbReference type="InterPro" id="IPR008979">
    <property type="entry name" value="Galactose-bd-like_sf"/>
</dbReference>
<keyword evidence="3" id="KW-0378">Hydrolase</keyword>
<proteinExistence type="inferred from homology"/>
<dbReference type="Proteomes" id="UP000236731">
    <property type="component" value="Unassembled WGS sequence"/>
</dbReference>
<evidence type="ECO:0000256" key="1">
    <source>
        <dbReference type="ARBA" id="ARBA00007401"/>
    </source>
</evidence>
<dbReference type="Pfam" id="PF02837">
    <property type="entry name" value="Glyco_hydro_2_N"/>
    <property type="match status" value="1"/>
</dbReference>
<dbReference type="SUPFAM" id="SSF49785">
    <property type="entry name" value="Galactose-binding domain-like"/>
    <property type="match status" value="2"/>
</dbReference>
<evidence type="ECO:0000313" key="6">
    <source>
        <dbReference type="EMBL" id="SEG68192.1"/>
    </source>
</evidence>
<sequence>MVLCTFNLATSQIKGIPEHIVPFAKDSYANAKPWVVWYFMYASYSKEGIKADLEAMAANNIAGAYFTPIKDKKSPVLFNPPTETLSPEWWDMFTYLTTEAKRLGIQIAMFPNDGFATAGGPWITPEMSMQKIVAADTIIQVTNKDSQSIKMPQPEILENYYKDLRILAYPVKKIYRRSDNEKVEVSSSYGEDLSRLAKRGNRIHFASSKPGWFQFEFEEEFTCNSIKIDWNASNYQVNRMKIFASVDGEHFNEVVQLKSPRMGWLDWDNGVTHTIPKTTAKYFRFVYDPEGSEPGAEDLDVAKWKPSVKLTGITLFEEPKVNQFESKTAEIWRVSEFTDSTYINREDIIEADAIQVLTPKIDDKGNMDVHLPKGIWKILRIGHTSTGHRNETAGAGKGLEADKLNAQAMALQFEEWYGMAKNKIPKDIANEVLTVYHIDSWECGSQTWTADMEAEFRNRRNYSIDQFWPVLAGYVVNSVEESEAFLYDFRTTISELLNEKGFGTLRAKTEKYGVKFTAETTSPVMVGDGLSHFQFTDNTMGEFWFRSPSHDKPNDVLDAVSAGHIYGKNIVMAEAFTQIRMQWDEHPRLLKPVQDRNYAQGINNLVYHVYVHNPWMDKKPGMTMDGIGILFQRDQVWWKPGKEWVNYGIRSHQLLQSGRPVRDIAVFIGDEIPRRAILPDRLINFIPGIIGANRVAATKKKLENKGIPMRKIADVNTTAGLYRPEEWVDPLRGYAYDSFNPDALSNASEVINGDFVLGNNIAYKLILIPSKHTLNPTGATFSLKTLEKLVETIHNGATVLFEELPKGYKGRLEKEDIQKFNKLVSQLSEGLVSEKIGNTTLRSKDLGLGKLYVGRFLESSFEDLGIKEDIIFDQKDNEVISWLHRTTKNSEIYFIANQDTTSREVNLSVRSKKEYAYLYDAVSDEIQPITYISKNDRAALKLRLDPSQSKFILFSDVLIDAPIWKKQKSEIIKGEWTLKLKDVPHQDLKMDTPRYWTTFSDSDIKYHAGEGNYALNFTMKKPHAAERILLSLTAVESMAEIWLNGKQVGVIWTNPFEIDVTEFLREGRNMLEIKVFNTWGNRFWYETQNPDIKVKKMETPAPSKYLKGFLPAGLNGPVSLHWFTQEH</sequence>
<keyword evidence="2" id="KW-0732">Signal</keyword>
<organism evidence="6 7">
    <name type="scientific">Sphingobacterium lactis</name>
    <dbReference type="NCBI Taxonomy" id="797291"/>
    <lineage>
        <taxon>Bacteria</taxon>
        <taxon>Pseudomonadati</taxon>
        <taxon>Bacteroidota</taxon>
        <taxon>Sphingobacteriia</taxon>
        <taxon>Sphingobacteriales</taxon>
        <taxon>Sphingobacteriaceae</taxon>
        <taxon>Sphingobacterium</taxon>
    </lineage>
</organism>
<dbReference type="InterPro" id="IPR000421">
    <property type="entry name" value="FA58C"/>
</dbReference>
<comment type="similarity">
    <text evidence="1">Belongs to the glycosyl hydrolase 2 family.</text>
</comment>
<dbReference type="GO" id="GO:0004553">
    <property type="term" value="F:hydrolase activity, hydrolyzing O-glycosyl compounds"/>
    <property type="evidence" value="ECO:0007669"/>
    <property type="project" value="InterPro"/>
</dbReference>
<dbReference type="GO" id="GO:0005975">
    <property type="term" value="P:carbohydrate metabolic process"/>
    <property type="evidence" value="ECO:0007669"/>
    <property type="project" value="InterPro"/>
</dbReference>
<dbReference type="Pfam" id="PF17132">
    <property type="entry name" value="Glyco_hydro_106"/>
    <property type="match status" value="2"/>
</dbReference>
<evidence type="ECO:0000256" key="2">
    <source>
        <dbReference type="ARBA" id="ARBA00022729"/>
    </source>
</evidence>
<evidence type="ECO:0000313" key="7">
    <source>
        <dbReference type="Proteomes" id="UP000236731"/>
    </source>
</evidence>
<dbReference type="NCBIfam" id="NF045579">
    <property type="entry name" value="rhamnoside_JR"/>
    <property type="match status" value="1"/>
</dbReference>
<gene>
    <name evidence="6" type="ORF">SAMN05421877_11373</name>
</gene>
<dbReference type="PANTHER" id="PTHR43817">
    <property type="entry name" value="GLYCOSYL HYDROLASE"/>
    <property type="match status" value="1"/>
</dbReference>
<evidence type="ECO:0000259" key="4">
    <source>
        <dbReference type="Pfam" id="PF00754"/>
    </source>
</evidence>